<protein>
    <submittedName>
        <fullName evidence="1">Uncharacterized protein</fullName>
    </submittedName>
</protein>
<proteinExistence type="predicted"/>
<gene>
    <name evidence="1" type="ORF">BJ979_001816</name>
</gene>
<dbReference type="Proteomes" id="UP000553888">
    <property type="component" value="Unassembled WGS sequence"/>
</dbReference>
<organism evidence="1 2">
    <name type="scientific">Schumannella luteola</name>
    <dbReference type="NCBI Taxonomy" id="472059"/>
    <lineage>
        <taxon>Bacteria</taxon>
        <taxon>Bacillati</taxon>
        <taxon>Actinomycetota</taxon>
        <taxon>Actinomycetes</taxon>
        <taxon>Micrococcales</taxon>
        <taxon>Microbacteriaceae</taxon>
        <taxon>Schumannella</taxon>
    </lineage>
</organism>
<dbReference type="EMBL" id="JACBZY010000001">
    <property type="protein sequence ID" value="NYG99190.1"/>
    <property type="molecule type" value="Genomic_DNA"/>
</dbReference>
<evidence type="ECO:0000313" key="2">
    <source>
        <dbReference type="Proteomes" id="UP000553888"/>
    </source>
</evidence>
<name>A0A852YD13_9MICO</name>
<reference evidence="1 2" key="1">
    <citation type="submission" date="2020-07" db="EMBL/GenBank/DDBJ databases">
        <title>Sequencing the genomes of 1000 actinobacteria strains.</title>
        <authorList>
            <person name="Klenk H.-P."/>
        </authorList>
    </citation>
    <scope>NUCLEOTIDE SEQUENCE [LARGE SCALE GENOMIC DNA]</scope>
    <source>
        <strain evidence="1 2">DSM 23141</strain>
    </source>
</reference>
<dbReference type="AlphaFoldDB" id="A0A852YD13"/>
<keyword evidence="2" id="KW-1185">Reference proteome</keyword>
<sequence>MTESAEFSREDEIALGHAWDWFNQHAGQRMQSINMMLVSITFSLAGYGLAFQARNFIVAVAICVEQL</sequence>
<comment type="caution">
    <text evidence="1">The sequence shown here is derived from an EMBL/GenBank/DDBJ whole genome shotgun (WGS) entry which is preliminary data.</text>
</comment>
<evidence type="ECO:0000313" key="1">
    <source>
        <dbReference type="EMBL" id="NYG99190.1"/>
    </source>
</evidence>
<accession>A0A852YD13</accession>
<dbReference type="RefSeq" id="WP_179567219.1">
    <property type="nucleotide sequence ID" value="NZ_JACBZY010000001.1"/>
</dbReference>